<dbReference type="RefSeq" id="WP_149860021.1">
    <property type="nucleotide sequence ID" value="NZ_VUOD01000003.1"/>
</dbReference>
<evidence type="ECO:0000313" key="3">
    <source>
        <dbReference type="Proteomes" id="UP000322165"/>
    </source>
</evidence>
<evidence type="ECO:0008006" key="4">
    <source>
        <dbReference type="Google" id="ProtNLM"/>
    </source>
</evidence>
<gene>
    <name evidence="2" type="ORF">F0415_04570</name>
</gene>
<dbReference type="EMBL" id="VUOD01000003">
    <property type="protein sequence ID" value="KAA2285198.1"/>
    <property type="molecule type" value="Genomic_DNA"/>
</dbReference>
<evidence type="ECO:0000256" key="1">
    <source>
        <dbReference type="SAM" id="SignalP"/>
    </source>
</evidence>
<feature type="signal peptide" evidence="1">
    <location>
        <begin position="1"/>
        <end position="22"/>
    </location>
</feature>
<evidence type="ECO:0000313" key="2">
    <source>
        <dbReference type="EMBL" id="KAA2285198.1"/>
    </source>
</evidence>
<accession>A0A5B2Z901</accession>
<reference evidence="2 3" key="2">
    <citation type="submission" date="2019-09" db="EMBL/GenBank/DDBJ databases">
        <authorList>
            <person name="Mazur A."/>
        </authorList>
    </citation>
    <scope>NUCLEOTIDE SEQUENCE [LARGE SCALE GENOMIC DNA]</scope>
    <source>
        <strain evidence="2 3">3729k</strain>
    </source>
</reference>
<keyword evidence="3" id="KW-1185">Reference proteome</keyword>
<sequence length="331" mass="34567">MNPLLRAIAATLLALAAAAAAAQTPPPLVVPEQASDDPFSAALPLVNQDNGRVEAFLLLDEARPTPATGGLQRLLGRDRSPSFGAGLAIPLDNGRRASASLSLETNPTLGLLCESSALARRVGNLARHCLASTLSPGQNLVLPTPQPQQPGLRAEARLDGQRGSLIASLGLRQLDLDGPLMLPGTLTGEAPLNLSLLPAGAQFEQQDIGLEGQLHFGDSVWVSIGGTLARARIVPAAALPGGLVPQWDTGTLTLGGGVGNFGGEIVGRVVEVPGMDGHYRNLGLGLTWRAPWKARLSVGAENLYSSGNNPFVSDEDEDTSRVPYIRYEQDL</sequence>
<dbReference type="Proteomes" id="UP000322165">
    <property type="component" value="Unassembled WGS sequence"/>
</dbReference>
<comment type="caution">
    <text evidence="2">The sequence shown here is derived from an EMBL/GenBank/DDBJ whole genome shotgun (WGS) entry which is preliminary data.</text>
</comment>
<dbReference type="AlphaFoldDB" id="A0A5B2Z901"/>
<feature type="chain" id="PRO_5023123306" description="Haemolysin activator HlyB C-terminal domain-containing protein" evidence="1">
    <location>
        <begin position="23"/>
        <end position="331"/>
    </location>
</feature>
<reference evidence="2 3" key="1">
    <citation type="submission" date="2019-09" db="EMBL/GenBank/DDBJ databases">
        <title>Arenimonas chukotkensis sp. nov., a bacterium isolated from Chukotka hot spring, Arctic region, Russia.</title>
        <authorList>
            <person name="Zayulina K.S."/>
            <person name="Prokofeva M.I."/>
            <person name="Elcheninov A.G."/>
            <person name="Novikov A."/>
            <person name="Kochetkova T.V."/>
            <person name="Kublanov I.V."/>
        </authorList>
    </citation>
    <scope>NUCLEOTIDE SEQUENCE [LARGE SCALE GENOMIC DNA]</scope>
    <source>
        <strain evidence="2 3">3729k</strain>
    </source>
</reference>
<name>A0A5B2Z901_9GAMM</name>
<organism evidence="2 3">
    <name type="scientific">Arenimonas fontis</name>
    <dbReference type="NCBI Taxonomy" id="2608255"/>
    <lineage>
        <taxon>Bacteria</taxon>
        <taxon>Pseudomonadati</taxon>
        <taxon>Pseudomonadota</taxon>
        <taxon>Gammaproteobacteria</taxon>
        <taxon>Lysobacterales</taxon>
        <taxon>Lysobacteraceae</taxon>
        <taxon>Arenimonas</taxon>
    </lineage>
</organism>
<keyword evidence="1" id="KW-0732">Signal</keyword>
<proteinExistence type="predicted"/>
<protein>
    <recommendedName>
        <fullName evidence="4">Haemolysin activator HlyB C-terminal domain-containing protein</fullName>
    </recommendedName>
</protein>